<dbReference type="RefSeq" id="XP_002959528.1">
    <property type="nucleotide sequence ID" value="XM_002959482.1"/>
</dbReference>
<dbReference type="KEGG" id="vcn:VOLCADRAFT_101013"/>
<dbReference type="AlphaFoldDB" id="D8ULJ2"/>
<proteinExistence type="predicted"/>
<sequence>MDTPTRGGVVLLLGAPGVGKSTLGRYLQHRHPTTTRFLSVGDELRAKGLVGARQRPGAEVQREVRRLARELLQREIAEWAAASNARPGPSTAPHRAAAPILVLEAVKEVEDAFTVVKLLREADVPLLQALYLPGCIVGNNTLCSFMARSARKKQCSAQRDKERCVAERQGKWVANAGRVIEFFSALGVLTEVSSPGYGNTGLAELGYRAGPTYAGKDDPSDGANSPGHSVRQRGTDFLRASLTAACTAAEPPEWLRVTGWQLPWDLEVTPLECVTSRRLVTSAEERNWVLAEARSVSGGLRVFDSDFRDGDKVFSAPSLSVPTASVSTAEDVRVAAAAAPGAASTRSPSLQSPGPALLPGSVLDGELVWLGGRGFFLAFDALCVGGEPLWQLPLRERLAALEQRLGLTEAEESLALQQAAAAAASTAAAATALNAAAIATATAKSRSYLASAAAIDSGNPPRLLLKKQQAAPLGSDTLTILRKRHVPVSYEALRDLGRGSTCPYPTDGLVFTPYSMPYVLGMAELLYKWQPQGSVAVDIIGSDLSMENLAWRGCKELVYECLWQQRPERDRVSRLIMPVSVRWDKVYGNSQRAIEALKAGSGDLSLASLLTHLHEERGLYDRVMAAVTSGCVERTVEPESGLEIFNYRSGAVLGSVEAMCRGLVLHPPSNTVVAAPFVKFSEVPPLHLRGVAVHSQAGVTEAHPRPRPDYWRRAYRERLRLPARTLLPYGYNLAGLDGWGQEPMVAQVKVDGSLVLAFKWAGQLRTATRRRMDSEQALWAAEWLQTHADPAAFKPGWTYMLEAVYGNNTVIVPYTFDGLVLLGATDPRGAEVPLAELPRLAAELRVTTAVPYITGPLSQLLTNLPGLRPHDQGTATYNSGDTPPPAPAFEGWIIATADGGTPRQKLVQLSYKRACLAGKLLHPLSVWDLIRNGGASRKSLFLGLPVHFQRELAAILEALEAGYQRARNQLLLLLERHRGPQQGQPQRQEPPPPPHRAQGASRSQGTKFSGNGGRPRGMESASATGTAAGTRALPAALYDRVMAAVTSGCVERTVEPESGLEIFNYR</sequence>
<dbReference type="GeneID" id="9614333"/>
<dbReference type="InParanoid" id="D8ULJ2"/>
<dbReference type="Gene3D" id="3.40.50.300">
    <property type="entry name" value="P-loop containing nucleotide triphosphate hydrolases"/>
    <property type="match status" value="1"/>
</dbReference>
<accession>D8ULJ2</accession>
<name>D8ULJ2_VOLCA</name>
<feature type="region of interest" description="Disordered" evidence="2">
    <location>
        <begin position="979"/>
        <end position="1026"/>
    </location>
</feature>
<feature type="coiled-coil region" evidence="1">
    <location>
        <begin position="949"/>
        <end position="976"/>
    </location>
</feature>
<dbReference type="Proteomes" id="UP000001058">
    <property type="component" value="Unassembled WGS sequence"/>
</dbReference>
<feature type="non-terminal residue" evidence="3">
    <location>
        <position position="1066"/>
    </location>
</feature>
<evidence type="ECO:0000256" key="2">
    <source>
        <dbReference type="SAM" id="MobiDB-lite"/>
    </source>
</evidence>
<evidence type="ECO:0000313" key="3">
    <source>
        <dbReference type="EMBL" id="EFJ39408.1"/>
    </source>
</evidence>
<gene>
    <name evidence="3" type="ORF">VOLCADRAFT_101013</name>
</gene>
<reference evidence="3 4" key="1">
    <citation type="journal article" date="2010" name="Science">
        <title>Genomic analysis of organismal complexity in the multicellular green alga Volvox carteri.</title>
        <authorList>
            <person name="Prochnik S.E."/>
            <person name="Umen J."/>
            <person name="Nedelcu A.M."/>
            <person name="Hallmann A."/>
            <person name="Miller S.M."/>
            <person name="Nishii I."/>
            <person name="Ferris P."/>
            <person name="Kuo A."/>
            <person name="Mitros T."/>
            <person name="Fritz-Laylin L.K."/>
            <person name="Hellsten U."/>
            <person name="Chapman J."/>
            <person name="Simakov O."/>
            <person name="Rensing S.A."/>
            <person name="Terry A."/>
            <person name="Pangilinan J."/>
            <person name="Kapitonov V."/>
            <person name="Jurka J."/>
            <person name="Salamov A."/>
            <person name="Shapiro H."/>
            <person name="Schmutz J."/>
            <person name="Grimwood J."/>
            <person name="Lindquist E."/>
            <person name="Lucas S."/>
            <person name="Grigoriev I.V."/>
            <person name="Schmitt R."/>
            <person name="Kirk D."/>
            <person name="Rokhsar D.S."/>
        </authorList>
    </citation>
    <scope>NUCLEOTIDE SEQUENCE [LARGE SCALE GENOMIC DNA]</scope>
    <source>
        <strain evidence="4">f. Nagariensis / Eve</strain>
    </source>
</reference>
<dbReference type="eggNOG" id="ENOG502SG0W">
    <property type="taxonomic scope" value="Eukaryota"/>
</dbReference>
<dbReference type="OrthoDB" id="549111at2759"/>
<evidence type="ECO:0000313" key="4">
    <source>
        <dbReference type="Proteomes" id="UP000001058"/>
    </source>
</evidence>
<organism evidence="4">
    <name type="scientific">Volvox carteri f. nagariensis</name>
    <dbReference type="NCBI Taxonomy" id="3068"/>
    <lineage>
        <taxon>Eukaryota</taxon>
        <taxon>Viridiplantae</taxon>
        <taxon>Chlorophyta</taxon>
        <taxon>core chlorophytes</taxon>
        <taxon>Chlorophyceae</taxon>
        <taxon>CS clade</taxon>
        <taxon>Chlamydomonadales</taxon>
        <taxon>Volvocaceae</taxon>
        <taxon>Volvox</taxon>
    </lineage>
</organism>
<dbReference type="InterPro" id="IPR027417">
    <property type="entry name" value="P-loop_NTPase"/>
</dbReference>
<dbReference type="SUPFAM" id="SSF56091">
    <property type="entry name" value="DNA ligase/mRNA capping enzyme, catalytic domain"/>
    <property type="match status" value="1"/>
</dbReference>
<keyword evidence="4" id="KW-1185">Reference proteome</keyword>
<dbReference type="EMBL" id="GL378597">
    <property type="protein sequence ID" value="EFJ39408.1"/>
    <property type="molecule type" value="Genomic_DNA"/>
</dbReference>
<dbReference type="SUPFAM" id="SSF52540">
    <property type="entry name" value="P-loop containing nucleoside triphosphate hydrolases"/>
    <property type="match status" value="1"/>
</dbReference>
<dbReference type="STRING" id="3068.D8ULJ2"/>
<evidence type="ECO:0000256" key="1">
    <source>
        <dbReference type="SAM" id="Coils"/>
    </source>
</evidence>
<protein>
    <submittedName>
        <fullName evidence="3">Uncharacterized protein</fullName>
    </submittedName>
</protein>
<dbReference type="Gene3D" id="3.30.470.30">
    <property type="entry name" value="DNA ligase/mRNA capping enzyme"/>
    <property type="match status" value="1"/>
</dbReference>
<keyword evidence="1" id="KW-0175">Coiled coil</keyword>